<dbReference type="InterPro" id="IPR007050">
    <property type="entry name" value="HTH_bacterioopsin"/>
</dbReference>
<dbReference type="GeneID" id="91975727"/>
<dbReference type="PANTHER" id="PTHR34236">
    <property type="entry name" value="DIMETHYL SULFOXIDE REDUCTASE TRANSCRIPTIONAL ACTIVATOR"/>
    <property type="match status" value="1"/>
</dbReference>
<keyword evidence="3" id="KW-0175">Coiled coil</keyword>
<reference evidence="5 6" key="1">
    <citation type="journal article" date="2019" name="Int. J. Syst. Evol. Microbiol.">
        <title>The Global Catalogue of Microorganisms (GCM) 10K type strain sequencing project: providing services to taxonomists for standard genome sequencing and annotation.</title>
        <authorList>
            <consortium name="The Broad Institute Genomics Platform"/>
            <consortium name="The Broad Institute Genome Sequencing Center for Infectious Disease"/>
            <person name="Wu L."/>
            <person name="Ma J."/>
        </authorList>
    </citation>
    <scope>NUCLEOTIDE SEQUENCE [LARGE SCALE GENOMIC DNA]</scope>
    <source>
        <strain evidence="5 6">XZYJ18</strain>
    </source>
</reference>
<dbReference type="AlphaFoldDB" id="A0ABD5PYX8"/>
<dbReference type="InterPro" id="IPR029016">
    <property type="entry name" value="GAF-like_dom_sf"/>
</dbReference>
<dbReference type="RefSeq" id="WP_368410512.1">
    <property type="nucleotide sequence ID" value="NZ_CP100401.1"/>
</dbReference>
<evidence type="ECO:0000313" key="5">
    <source>
        <dbReference type="EMBL" id="MFC4823697.1"/>
    </source>
</evidence>
<evidence type="ECO:0000259" key="4">
    <source>
        <dbReference type="SMART" id="SM00065"/>
    </source>
</evidence>
<gene>
    <name evidence="5" type="ORF">ACFO9K_05445</name>
</gene>
<organism evidence="5 6">
    <name type="scientific">Halorussus aquaticus</name>
    <dbReference type="NCBI Taxonomy" id="2953748"/>
    <lineage>
        <taxon>Archaea</taxon>
        <taxon>Methanobacteriati</taxon>
        <taxon>Methanobacteriota</taxon>
        <taxon>Stenosarchaea group</taxon>
        <taxon>Halobacteria</taxon>
        <taxon>Halobacteriales</taxon>
        <taxon>Haladaptataceae</taxon>
        <taxon>Halorussus</taxon>
    </lineage>
</organism>
<dbReference type="Pfam" id="PF13185">
    <property type="entry name" value="GAF_2"/>
    <property type="match status" value="1"/>
</dbReference>
<dbReference type="Pfam" id="PF01590">
    <property type="entry name" value="GAF"/>
    <property type="match status" value="1"/>
</dbReference>
<evidence type="ECO:0000256" key="1">
    <source>
        <dbReference type="ARBA" id="ARBA00023015"/>
    </source>
</evidence>
<dbReference type="Pfam" id="PF04967">
    <property type="entry name" value="HTH_10"/>
    <property type="match status" value="1"/>
</dbReference>
<dbReference type="Proteomes" id="UP001595945">
    <property type="component" value="Unassembled WGS sequence"/>
</dbReference>
<evidence type="ECO:0000313" key="6">
    <source>
        <dbReference type="Proteomes" id="UP001595945"/>
    </source>
</evidence>
<evidence type="ECO:0000256" key="2">
    <source>
        <dbReference type="ARBA" id="ARBA00023163"/>
    </source>
</evidence>
<dbReference type="SUPFAM" id="SSF55781">
    <property type="entry name" value="GAF domain-like"/>
    <property type="match status" value="2"/>
</dbReference>
<dbReference type="PANTHER" id="PTHR34236:SF1">
    <property type="entry name" value="DIMETHYL SULFOXIDE REDUCTASE TRANSCRIPTIONAL ACTIVATOR"/>
    <property type="match status" value="1"/>
</dbReference>
<evidence type="ECO:0000256" key="3">
    <source>
        <dbReference type="SAM" id="Coils"/>
    </source>
</evidence>
<keyword evidence="1" id="KW-0805">Transcription regulation</keyword>
<proteinExistence type="predicted"/>
<dbReference type="SMART" id="SM00065">
    <property type="entry name" value="GAF"/>
    <property type="match status" value="1"/>
</dbReference>
<comment type="caution">
    <text evidence="5">The sequence shown here is derived from an EMBL/GenBank/DDBJ whole genome shotgun (WGS) entry which is preliminary data.</text>
</comment>
<dbReference type="Gene3D" id="3.30.450.40">
    <property type="match status" value="2"/>
</dbReference>
<name>A0ABD5PYX8_9EURY</name>
<feature type="coiled-coil region" evidence="3">
    <location>
        <begin position="67"/>
        <end position="94"/>
    </location>
</feature>
<dbReference type="InterPro" id="IPR031803">
    <property type="entry name" value="BAT_GAF/HTH-assoc"/>
</dbReference>
<protein>
    <submittedName>
        <fullName evidence="5">Bacterio-opsin activator domain-containing protein</fullName>
    </submittedName>
</protein>
<sequence>MVGTAFEDGEALTFDNAWNDPRAHEDGSEGIRAFGVFPLGDWGVMTVASPTVGAFDDYEMDLVRVLAANAEVALNRAAREAELAEQRGQLAELDRINAVIRDVDQLLVRTSTREEITQAVCDRLAESAQYQFAWVGESMAGSNEVEPTAWAGVEEGYLDRIVAMRDETPTGPAQQAMETGSVQVVQSISDDEDYEPWREAALKRGFQALAAIPLRYRETVYGVLCVYADRTNAFDARERAVLAELGETIGHAINAAENKRALLSDGVVEVELEIREGDGFFSRTPREEGGTFTLEGVTMTTDGSFVYFVTVDGLDPDRVLALSDDAPDVEQARLVNEHDDGDLFEFVYTGPSPLQALSDHGGTLQYAEFTAERGRSLVELPRNADVRPVVESIQEELPGTKVVAQRERERPARTVEEFRTALEEDLTERQRSALDAAYYAGFFEWPRESTGEEVSDSLGVSAPTFHQHLRVGERKLLSAFLDE</sequence>
<feature type="domain" description="GAF" evidence="4">
    <location>
        <begin position="112"/>
        <end position="263"/>
    </location>
</feature>
<keyword evidence="6" id="KW-1185">Reference proteome</keyword>
<dbReference type="EMBL" id="JBHSHT010000001">
    <property type="protein sequence ID" value="MFC4823697.1"/>
    <property type="molecule type" value="Genomic_DNA"/>
</dbReference>
<dbReference type="Pfam" id="PF15915">
    <property type="entry name" value="BAT"/>
    <property type="match status" value="1"/>
</dbReference>
<keyword evidence="2" id="KW-0804">Transcription</keyword>
<accession>A0ABD5PYX8</accession>
<dbReference type="InterPro" id="IPR003018">
    <property type="entry name" value="GAF"/>
</dbReference>